<comment type="caution">
    <text evidence="2">The sequence shown here is derived from an EMBL/GenBank/DDBJ whole genome shotgun (WGS) entry which is preliminary data.</text>
</comment>
<protein>
    <submittedName>
        <fullName evidence="2">Uncharacterized protein</fullName>
    </submittedName>
</protein>
<dbReference type="AlphaFoldDB" id="A0A6P2CBN4"/>
<dbReference type="EMBL" id="QRCM01000001">
    <property type="protein sequence ID" value="TXG89742.1"/>
    <property type="molecule type" value="Genomic_DNA"/>
</dbReference>
<feature type="compositionally biased region" description="Basic and acidic residues" evidence="1">
    <location>
        <begin position="57"/>
        <end position="67"/>
    </location>
</feature>
<gene>
    <name evidence="2" type="ORF">DW322_05350</name>
</gene>
<reference evidence="2 3" key="1">
    <citation type="submission" date="2018-07" db="EMBL/GenBank/DDBJ databases">
        <title>Genome sequence of Rhodococcus rhodnii ATCC 35071 from Rhodnius prolixus.</title>
        <authorList>
            <person name="Patel V."/>
            <person name="Vogel K.J."/>
        </authorList>
    </citation>
    <scope>NUCLEOTIDE SEQUENCE [LARGE SCALE GENOMIC DNA]</scope>
    <source>
        <strain evidence="2 3">ATCC 35071</strain>
    </source>
</reference>
<organism evidence="2 3">
    <name type="scientific">Rhodococcus rhodnii</name>
    <dbReference type="NCBI Taxonomy" id="38312"/>
    <lineage>
        <taxon>Bacteria</taxon>
        <taxon>Bacillati</taxon>
        <taxon>Actinomycetota</taxon>
        <taxon>Actinomycetes</taxon>
        <taxon>Mycobacteriales</taxon>
        <taxon>Nocardiaceae</taxon>
        <taxon>Rhodococcus</taxon>
    </lineage>
</organism>
<evidence type="ECO:0000313" key="2">
    <source>
        <dbReference type="EMBL" id="TXG89742.1"/>
    </source>
</evidence>
<name>A0A6P2CBN4_9NOCA</name>
<sequence length="134" mass="14674">MTLHGDTWSALFRSPRLRRGTTELVGHFEADWPGLVPENSMIAGTVTECRLITRTSRPGDDGRHDQGYSDELAPVRPGQTGFTNGLVPEEPPPPDFRSGWVAVGPPRTGPWIRQIGVLVEVETSPAAVRVEYDA</sequence>
<evidence type="ECO:0000256" key="1">
    <source>
        <dbReference type="SAM" id="MobiDB-lite"/>
    </source>
</evidence>
<accession>A0A6P2CBN4</accession>
<feature type="region of interest" description="Disordered" evidence="1">
    <location>
        <begin position="54"/>
        <end position="100"/>
    </location>
</feature>
<proteinExistence type="predicted"/>
<dbReference type="Proteomes" id="UP000471120">
    <property type="component" value="Unassembled WGS sequence"/>
</dbReference>
<evidence type="ECO:0000313" key="3">
    <source>
        <dbReference type="Proteomes" id="UP000471120"/>
    </source>
</evidence>